<dbReference type="RefSeq" id="WP_015819627.1">
    <property type="nucleotide sequence ID" value="NC_012997.1"/>
</dbReference>
<dbReference type="EC" id="2.5.1.18" evidence="4"/>
<dbReference type="Pfam" id="PF00043">
    <property type="entry name" value="GST_C"/>
    <property type="match status" value="1"/>
</dbReference>
<dbReference type="Gene3D" id="1.20.1050.10">
    <property type="match status" value="1"/>
</dbReference>
<organism evidence="4 5">
    <name type="scientific">Teredinibacter turnerae (strain ATCC 39867 / T7901)</name>
    <dbReference type="NCBI Taxonomy" id="377629"/>
    <lineage>
        <taxon>Bacteria</taxon>
        <taxon>Pseudomonadati</taxon>
        <taxon>Pseudomonadota</taxon>
        <taxon>Gammaproteobacteria</taxon>
        <taxon>Cellvibrionales</taxon>
        <taxon>Cellvibrionaceae</taxon>
        <taxon>Teredinibacter</taxon>
    </lineage>
</organism>
<dbReference type="Gene3D" id="3.40.30.10">
    <property type="entry name" value="Glutaredoxin"/>
    <property type="match status" value="1"/>
</dbReference>
<dbReference type="STRING" id="377629.TERTU_4695"/>
<keyword evidence="4" id="KW-0808">Transferase</keyword>
<dbReference type="PROSITE" id="PS50404">
    <property type="entry name" value="GST_NTER"/>
    <property type="match status" value="1"/>
</dbReference>
<evidence type="ECO:0000259" key="2">
    <source>
        <dbReference type="PROSITE" id="PS50404"/>
    </source>
</evidence>
<gene>
    <name evidence="4" type="ordered locus">TERTU_4695</name>
</gene>
<dbReference type="SFLD" id="SFLDS00019">
    <property type="entry name" value="Glutathione_Transferase_(cytos"/>
    <property type="match status" value="1"/>
</dbReference>
<dbReference type="CDD" id="cd00299">
    <property type="entry name" value="GST_C_family"/>
    <property type="match status" value="1"/>
</dbReference>
<dbReference type="GO" id="GO:0004364">
    <property type="term" value="F:glutathione transferase activity"/>
    <property type="evidence" value="ECO:0007669"/>
    <property type="project" value="UniProtKB-EC"/>
</dbReference>
<dbReference type="InterPro" id="IPR040079">
    <property type="entry name" value="Glutathione_S-Trfase"/>
</dbReference>
<dbReference type="InterPro" id="IPR004046">
    <property type="entry name" value="GST_C"/>
</dbReference>
<dbReference type="PANTHER" id="PTHR44051">
    <property type="entry name" value="GLUTATHIONE S-TRANSFERASE-RELATED"/>
    <property type="match status" value="1"/>
</dbReference>
<dbReference type="SFLD" id="SFLDG00358">
    <property type="entry name" value="Main_(cytGST)"/>
    <property type="match status" value="1"/>
</dbReference>
<dbReference type="PANTHER" id="PTHR44051:SF8">
    <property type="entry name" value="GLUTATHIONE S-TRANSFERASE GSTA"/>
    <property type="match status" value="1"/>
</dbReference>
<dbReference type="SUPFAM" id="SSF52833">
    <property type="entry name" value="Thioredoxin-like"/>
    <property type="match status" value="1"/>
</dbReference>
<protein>
    <submittedName>
        <fullName evidence="4">Glutathione S-transferase</fullName>
        <ecNumber evidence="4">2.5.1.18</ecNumber>
    </submittedName>
</protein>
<dbReference type="Proteomes" id="UP000009080">
    <property type="component" value="Chromosome"/>
</dbReference>
<dbReference type="CDD" id="cd03046">
    <property type="entry name" value="GST_N_GTT1_like"/>
    <property type="match status" value="1"/>
</dbReference>
<evidence type="ECO:0000313" key="4">
    <source>
        <dbReference type="EMBL" id="ACR13513.1"/>
    </source>
</evidence>
<dbReference type="InterPro" id="IPR036282">
    <property type="entry name" value="Glutathione-S-Trfase_C_sf"/>
</dbReference>
<sequence>MYRIRGFNFAANTAKTAYVAQALGVDYDYVEMIAAKGELKTPEHFKRHPLGKVPTLEHDDKAIFESNTICKYMAQVEGSELLPTSAYEGALVDQWLNFFTNHLGRWFTVCFFEKHIRALVGGGDPNEANLEEANGFILQMLPAIEKHLQAQPYFAGQNLSVADYVAFAYFEAGEQSDISFADYPAVESWYRGMQSREEIALAKKKMGITGA</sequence>
<feature type="domain" description="GST C-terminal" evidence="3">
    <location>
        <begin position="85"/>
        <end position="211"/>
    </location>
</feature>
<dbReference type="AlphaFoldDB" id="C5BKH7"/>
<keyword evidence="5" id="KW-1185">Reference proteome</keyword>
<comment type="similarity">
    <text evidence="1">Belongs to the GST superfamily.</text>
</comment>
<proteinExistence type="inferred from homology"/>
<dbReference type="eggNOG" id="COG0625">
    <property type="taxonomic scope" value="Bacteria"/>
</dbReference>
<dbReference type="OrthoDB" id="9810080at2"/>
<feature type="domain" description="GST N-terminal" evidence="2">
    <location>
        <begin position="1"/>
        <end position="81"/>
    </location>
</feature>
<evidence type="ECO:0000313" key="5">
    <source>
        <dbReference type="Proteomes" id="UP000009080"/>
    </source>
</evidence>
<name>C5BKH7_TERTT</name>
<evidence type="ECO:0000259" key="3">
    <source>
        <dbReference type="PROSITE" id="PS50405"/>
    </source>
</evidence>
<dbReference type="PROSITE" id="PS50405">
    <property type="entry name" value="GST_CTER"/>
    <property type="match status" value="1"/>
</dbReference>
<dbReference type="SUPFAM" id="SSF47616">
    <property type="entry name" value="GST C-terminal domain-like"/>
    <property type="match status" value="1"/>
</dbReference>
<reference evidence="4 5" key="1">
    <citation type="journal article" date="2009" name="PLoS ONE">
        <title>The complete genome of Teredinibacter turnerae T7901: an intracellular endosymbiont of marine wood-boring bivalves (shipworms).</title>
        <authorList>
            <person name="Yang J.C."/>
            <person name="Madupu R."/>
            <person name="Durkin A.S."/>
            <person name="Ekborg N.A."/>
            <person name="Pedamallu C.S."/>
            <person name="Hostetler J.B."/>
            <person name="Radune D."/>
            <person name="Toms B.S."/>
            <person name="Henrissat B."/>
            <person name="Coutinho P.M."/>
            <person name="Schwarz S."/>
            <person name="Field L."/>
            <person name="Trindade-Silva A.E."/>
            <person name="Soares C.A.G."/>
            <person name="Elshahawi S."/>
            <person name="Hanora A."/>
            <person name="Schmidt E.W."/>
            <person name="Haygood M.G."/>
            <person name="Posfai J."/>
            <person name="Benner J."/>
            <person name="Madinger C."/>
            <person name="Nove J."/>
            <person name="Anton B."/>
            <person name="Chaudhary K."/>
            <person name="Foster J."/>
            <person name="Holman A."/>
            <person name="Kumar S."/>
            <person name="Lessard P.A."/>
            <person name="Luyten Y.A."/>
            <person name="Slatko B."/>
            <person name="Wood N."/>
            <person name="Wu B."/>
            <person name="Teplitski M."/>
            <person name="Mougous J.D."/>
            <person name="Ward N."/>
            <person name="Eisen J.A."/>
            <person name="Badger J.H."/>
            <person name="Distel D.L."/>
        </authorList>
    </citation>
    <scope>NUCLEOTIDE SEQUENCE [LARGE SCALE GENOMIC DNA]</scope>
    <source>
        <strain evidence="5">ATCC 39867 / T7901</strain>
    </source>
</reference>
<dbReference type="HOGENOM" id="CLU_011226_6_0_6"/>
<evidence type="ECO:0000256" key="1">
    <source>
        <dbReference type="RuleBase" id="RU003494"/>
    </source>
</evidence>
<dbReference type="InterPro" id="IPR004045">
    <property type="entry name" value="Glutathione_S-Trfase_N"/>
</dbReference>
<dbReference type="InterPro" id="IPR010987">
    <property type="entry name" value="Glutathione-S-Trfase_C-like"/>
</dbReference>
<dbReference type="InterPro" id="IPR036249">
    <property type="entry name" value="Thioredoxin-like_sf"/>
</dbReference>
<dbReference type="Pfam" id="PF02798">
    <property type="entry name" value="GST_N"/>
    <property type="match status" value="1"/>
</dbReference>
<dbReference type="KEGG" id="ttu:TERTU_4695"/>
<accession>C5BKH7</accession>
<dbReference type="EMBL" id="CP001614">
    <property type="protein sequence ID" value="ACR13513.1"/>
    <property type="molecule type" value="Genomic_DNA"/>
</dbReference>